<comment type="similarity">
    <text evidence="10">Belongs to the class-II aminoacyl-tRNA synthetase family. ProS type 1 subfamily.</text>
</comment>
<dbReference type="InterPro" id="IPR036754">
    <property type="entry name" value="YbaK/aa-tRNA-synt-asso_dom_sf"/>
</dbReference>
<dbReference type="Proteomes" id="UP000215027">
    <property type="component" value="Chromosome I"/>
</dbReference>
<evidence type="ECO:0000313" key="13">
    <source>
        <dbReference type="Proteomes" id="UP000215027"/>
    </source>
</evidence>
<dbReference type="KEGG" id="pbf:CFX0092_A1113"/>
<evidence type="ECO:0000256" key="1">
    <source>
        <dbReference type="ARBA" id="ARBA00004496"/>
    </source>
</evidence>
<dbReference type="InterPro" id="IPR007214">
    <property type="entry name" value="YbaK/aa-tRNA-synth-assoc-dom"/>
</dbReference>
<dbReference type="InterPro" id="IPR045864">
    <property type="entry name" value="aa-tRNA-synth_II/BPL/LPL"/>
</dbReference>
<dbReference type="RefSeq" id="WP_095042543.1">
    <property type="nucleotide sequence ID" value="NZ_LN890655.1"/>
</dbReference>
<proteinExistence type="inferred from homology"/>
<dbReference type="PRINTS" id="PR01046">
    <property type="entry name" value="TRNASYNTHPRO"/>
</dbReference>
<dbReference type="InterPro" id="IPR006195">
    <property type="entry name" value="aa-tRNA-synth_II"/>
</dbReference>
<dbReference type="PANTHER" id="PTHR42753:SF2">
    <property type="entry name" value="PROLINE--TRNA LIGASE"/>
    <property type="match status" value="1"/>
</dbReference>
<dbReference type="SUPFAM" id="SSF52954">
    <property type="entry name" value="Class II aaRS ABD-related"/>
    <property type="match status" value="1"/>
</dbReference>
<dbReference type="GO" id="GO:0005829">
    <property type="term" value="C:cytosol"/>
    <property type="evidence" value="ECO:0007669"/>
    <property type="project" value="TreeGrafter"/>
</dbReference>
<evidence type="ECO:0000256" key="8">
    <source>
        <dbReference type="ARBA" id="ARBA00023146"/>
    </source>
</evidence>
<dbReference type="GO" id="GO:0004827">
    <property type="term" value="F:proline-tRNA ligase activity"/>
    <property type="evidence" value="ECO:0007669"/>
    <property type="project" value="UniProtKB-UniRule"/>
</dbReference>
<evidence type="ECO:0000256" key="7">
    <source>
        <dbReference type="ARBA" id="ARBA00022917"/>
    </source>
</evidence>
<dbReference type="OrthoDB" id="9809052at2"/>
<dbReference type="InterPro" id="IPR050062">
    <property type="entry name" value="Pro-tRNA_synthetase"/>
</dbReference>
<dbReference type="GO" id="GO:0002161">
    <property type="term" value="F:aminoacyl-tRNA deacylase activity"/>
    <property type="evidence" value="ECO:0007669"/>
    <property type="project" value="InterPro"/>
</dbReference>
<protein>
    <recommendedName>
        <fullName evidence="10">Proline--tRNA ligase</fullName>
        <ecNumber evidence="10">6.1.1.15</ecNumber>
    </recommendedName>
    <alternativeName>
        <fullName evidence="10">Prolyl-tRNA synthetase</fullName>
        <shortName evidence="10">ProRS</shortName>
    </alternativeName>
</protein>
<comment type="domain">
    <text evidence="10">Consists of three domains: the N-terminal catalytic domain, the editing domain and the C-terminal anticodon-binding domain.</text>
</comment>
<dbReference type="InterPro" id="IPR036621">
    <property type="entry name" value="Anticodon-bd_dom_sf"/>
</dbReference>
<evidence type="ECO:0000256" key="3">
    <source>
        <dbReference type="ARBA" id="ARBA00022490"/>
    </source>
</evidence>
<comment type="subcellular location">
    <subcellularLocation>
        <location evidence="1 10">Cytoplasm</location>
    </subcellularLocation>
</comment>
<dbReference type="CDD" id="cd00861">
    <property type="entry name" value="ProRS_anticodon_short"/>
    <property type="match status" value="1"/>
</dbReference>
<dbReference type="InterPro" id="IPR004500">
    <property type="entry name" value="Pro-tRNA-synth_IIa_bac-type"/>
</dbReference>
<accession>A0A160SZI0</accession>
<evidence type="ECO:0000256" key="2">
    <source>
        <dbReference type="ARBA" id="ARBA00011738"/>
    </source>
</evidence>
<dbReference type="AlphaFoldDB" id="A0A160SZI0"/>
<keyword evidence="7 10" id="KW-0648">Protein biosynthesis</keyword>
<dbReference type="InterPro" id="IPR044140">
    <property type="entry name" value="ProRS_anticodon_short"/>
</dbReference>
<dbReference type="Gene3D" id="3.30.930.10">
    <property type="entry name" value="Bira Bifunctional Protein, Domain 2"/>
    <property type="match status" value="2"/>
</dbReference>
<dbReference type="EC" id="6.1.1.15" evidence="10"/>
<dbReference type="GO" id="GO:0005524">
    <property type="term" value="F:ATP binding"/>
    <property type="evidence" value="ECO:0007669"/>
    <property type="project" value="UniProtKB-UniRule"/>
</dbReference>
<evidence type="ECO:0000256" key="10">
    <source>
        <dbReference type="HAMAP-Rule" id="MF_01569"/>
    </source>
</evidence>
<evidence type="ECO:0000256" key="5">
    <source>
        <dbReference type="ARBA" id="ARBA00022741"/>
    </source>
</evidence>
<dbReference type="CDD" id="cd04334">
    <property type="entry name" value="ProRS-INS"/>
    <property type="match status" value="1"/>
</dbReference>
<keyword evidence="3 10" id="KW-0963">Cytoplasm</keyword>
<dbReference type="HAMAP" id="MF_01569">
    <property type="entry name" value="Pro_tRNA_synth_type1"/>
    <property type="match status" value="1"/>
</dbReference>
<dbReference type="InterPro" id="IPR004154">
    <property type="entry name" value="Anticodon-bd"/>
</dbReference>
<organism evidence="12 13">
    <name type="scientific">Candidatus Promineifilum breve</name>
    <dbReference type="NCBI Taxonomy" id="1806508"/>
    <lineage>
        <taxon>Bacteria</taxon>
        <taxon>Bacillati</taxon>
        <taxon>Chloroflexota</taxon>
        <taxon>Ardenticatenia</taxon>
        <taxon>Candidatus Promineifilales</taxon>
        <taxon>Candidatus Promineifilaceae</taxon>
        <taxon>Candidatus Promineifilum</taxon>
    </lineage>
</organism>
<name>A0A160SZI0_9CHLR</name>
<evidence type="ECO:0000313" key="12">
    <source>
        <dbReference type="EMBL" id="CUS02991.2"/>
    </source>
</evidence>
<reference evidence="12" key="1">
    <citation type="submission" date="2016-01" db="EMBL/GenBank/DDBJ databases">
        <authorList>
            <person name="Mcilroy J.S."/>
            <person name="Karst M S."/>
            <person name="Albertsen M."/>
        </authorList>
    </citation>
    <scope>NUCLEOTIDE SEQUENCE</scope>
    <source>
        <strain evidence="12">Cfx-K</strain>
    </source>
</reference>
<keyword evidence="4 10" id="KW-0436">Ligase</keyword>
<dbReference type="InterPro" id="IPR023717">
    <property type="entry name" value="Pro-tRNA-Synthase_IIa_type1"/>
</dbReference>
<dbReference type="Pfam" id="PF00587">
    <property type="entry name" value="tRNA-synt_2b"/>
    <property type="match status" value="1"/>
</dbReference>
<keyword evidence="8 10" id="KW-0030">Aminoacyl-tRNA synthetase</keyword>
<dbReference type="SUPFAM" id="SSF55681">
    <property type="entry name" value="Class II aaRS and biotin synthetases"/>
    <property type="match status" value="1"/>
</dbReference>
<keyword evidence="6 10" id="KW-0067">ATP-binding</keyword>
<dbReference type="GO" id="GO:0006433">
    <property type="term" value="P:prolyl-tRNA aminoacylation"/>
    <property type="evidence" value="ECO:0007669"/>
    <property type="project" value="UniProtKB-UniRule"/>
</dbReference>
<keyword evidence="5 10" id="KW-0547">Nucleotide-binding</keyword>
<dbReference type="Pfam" id="PF03129">
    <property type="entry name" value="HGTP_anticodon"/>
    <property type="match status" value="1"/>
</dbReference>
<evidence type="ECO:0000256" key="9">
    <source>
        <dbReference type="ARBA" id="ARBA00047671"/>
    </source>
</evidence>
<dbReference type="NCBIfam" id="TIGR00409">
    <property type="entry name" value="proS_fam_II"/>
    <property type="match status" value="1"/>
</dbReference>
<dbReference type="NCBIfam" id="NF006625">
    <property type="entry name" value="PRK09194.1"/>
    <property type="match status" value="1"/>
</dbReference>
<dbReference type="InterPro" id="IPR002314">
    <property type="entry name" value="aa-tRNA-synt_IIb"/>
</dbReference>
<dbReference type="SUPFAM" id="SSF55826">
    <property type="entry name" value="YbaK/ProRS associated domain"/>
    <property type="match status" value="1"/>
</dbReference>
<feature type="domain" description="Aminoacyl-transfer RNA synthetases class-II family profile" evidence="11">
    <location>
        <begin position="33"/>
        <end position="479"/>
    </location>
</feature>
<dbReference type="EMBL" id="LN890655">
    <property type="protein sequence ID" value="CUS02991.2"/>
    <property type="molecule type" value="Genomic_DNA"/>
</dbReference>
<comment type="subunit">
    <text evidence="2 10">Homodimer.</text>
</comment>
<evidence type="ECO:0000259" key="11">
    <source>
        <dbReference type="PROSITE" id="PS50862"/>
    </source>
</evidence>
<keyword evidence="13" id="KW-1185">Reference proteome</keyword>
<dbReference type="InterPro" id="IPR002316">
    <property type="entry name" value="Pro-tRNA-ligase_IIa"/>
</dbReference>
<evidence type="ECO:0000256" key="4">
    <source>
        <dbReference type="ARBA" id="ARBA00022598"/>
    </source>
</evidence>
<dbReference type="PANTHER" id="PTHR42753">
    <property type="entry name" value="MITOCHONDRIAL RIBOSOME PROTEIN L39/PROLYL-TRNA LIGASE FAMILY MEMBER"/>
    <property type="match status" value="1"/>
</dbReference>
<evidence type="ECO:0000256" key="6">
    <source>
        <dbReference type="ARBA" id="ARBA00022840"/>
    </source>
</evidence>
<dbReference type="PROSITE" id="PS50862">
    <property type="entry name" value="AA_TRNA_LIGASE_II"/>
    <property type="match status" value="1"/>
</dbReference>
<comment type="function">
    <text evidence="10">Catalyzes the attachment of proline to tRNA(Pro) in a two-step reaction: proline is first activated by ATP to form Pro-AMP and then transferred to the acceptor end of tRNA(Pro). As ProRS can inadvertently accommodate and process non-cognate amino acids such as alanine and cysteine, to avoid such errors it has two additional distinct editing activities against alanine. One activity is designated as 'pretransfer' editing and involves the tRNA(Pro)-independent hydrolysis of activated Ala-AMP. The other activity is designated 'posttransfer' editing and involves deacylation of mischarged Ala-tRNA(Pro). The misacylated Cys-tRNA(Pro) is not edited by ProRS.</text>
</comment>
<dbReference type="Gene3D" id="3.40.50.800">
    <property type="entry name" value="Anticodon-binding domain"/>
    <property type="match status" value="1"/>
</dbReference>
<gene>
    <name evidence="10 12" type="primary">proS</name>
    <name evidence="12" type="ORF">CFX0092_A1113</name>
</gene>
<dbReference type="Pfam" id="PF04073">
    <property type="entry name" value="tRNA_edit"/>
    <property type="match status" value="1"/>
</dbReference>
<sequence length="579" mass="63223">MRLSQSFGKTLREAPAEAELASHQLLLRANFIRPAGAGIYTFMPLGYRVIRKIWQILAEEMDAIGGQEMWMPNLHPAALWQATGRWGQVDVLFKLKGSGDRDYALSATHEEIVVDLALRDIESYRDLPKMVYHISKKFRDEPRPRGGLIRLREFIMKDAYTLDRDEAALDEYYPSMIQAYFNVFNRCGVPTVAINADVGAMGGKTSQEFTVPHPQGEDVFIACDNCGYAANVEAAEFVREGDKPAQLAELVKVQTPNCKTIADVAAFVGVPTSQTIKAVFYWWRPRYEEKPGEGRLVFALVRGDLNIVDTKLVNALGGGFVRAATEAEIQSIGAVPGYASGIGLTPATGDMNSPGVMIVADESLEYGGNYVVGANEEPYHYTGANVGRDFTVSRMADIAEAGTGHKCPVCGGRIEAKKAIEVGHCFKLGTRYSAAVDATYLDDNGQKQLVYMGSYGIGLDRLMAVVVELHHDDDGIVWPDSVAPYQVHLVHIGKAGDGTKEQAEALYAELTAAGVEVLYDDRDGLGAGVKFTDADLMGIPWRVTLSARSLKGGGVEVKRRSESERQVVAVEELKALLKS</sequence>
<comment type="catalytic activity">
    <reaction evidence="9 10">
        <text>tRNA(Pro) + L-proline + ATP = L-prolyl-tRNA(Pro) + AMP + diphosphate</text>
        <dbReference type="Rhea" id="RHEA:14305"/>
        <dbReference type="Rhea" id="RHEA-COMP:9700"/>
        <dbReference type="Rhea" id="RHEA-COMP:9702"/>
        <dbReference type="ChEBI" id="CHEBI:30616"/>
        <dbReference type="ChEBI" id="CHEBI:33019"/>
        <dbReference type="ChEBI" id="CHEBI:60039"/>
        <dbReference type="ChEBI" id="CHEBI:78442"/>
        <dbReference type="ChEBI" id="CHEBI:78532"/>
        <dbReference type="ChEBI" id="CHEBI:456215"/>
        <dbReference type="EC" id="6.1.1.15"/>
    </reaction>
</comment>